<feature type="region of interest" description="Disordered" evidence="1">
    <location>
        <begin position="1115"/>
        <end position="1141"/>
    </location>
</feature>
<accession>A0A8H3IFB4</accession>
<dbReference type="Gene3D" id="2.40.50.140">
    <property type="entry name" value="Nucleic acid-binding proteins"/>
    <property type="match status" value="1"/>
</dbReference>
<feature type="region of interest" description="Disordered" evidence="1">
    <location>
        <begin position="645"/>
        <end position="689"/>
    </location>
</feature>
<organism evidence="3 4">
    <name type="scientific">Heterodermia speciosa</name>
    <dbReference type="NCBI Taxonomy" id="116794"/>
    <lineage>
        <taxon>Eukaryota</taxon>
        <taxon>Fungi</taxon>
        <taxon>Dikarya</taxon>
        <taxon>Ascomycota</taxon>
        <taxon>Pezizomycotina</taxon>
        <taxon>Lecanoromycetes</taxon>
        <taxon>OSLEUM clade</taxon>
        <taxon>Lecanoromycetidae</taxon>
        <taxon>Caliciales</taxon>
        <taxon>Physciaceae</taxon>
        <taxon>Heterodermia</taxon>
    </lineage>
</organism>
<dbReference type="SMART" id="SM00976">
    <property type="entry name" value="Telo_bind"/>
    <property type="match status" value="1"/>
</dbReference>
<feature type="compositionally biased region" description="Basic and acidic residues" evidence="1">
    <location>
        <begin position="645"/>
        <end position="664"/>
    </location>
</feature>
<feature type="region of interest" description="Disordered" evidence="1">
    <location>
        <begin position="1208"/>
        <end position="1248"/>
    </location>
</feature>
<feature type="compositionally biased region" description="Polar residues" evidence="1">
    <location>
        <begin position="674"/>
        <end position="686"/>
    </location>
</feature>
<dbReference type="InterPro" id="IPR012340">
    <property type="entry name" value="NA-bd_OB-fold"/>
</dbReference>
<reference evidence="3" key="1">
    <citation type="submission" date="2021-03" db="EMBL/GenBank/DDBJ databases">
        <authorList>
            <person name="Tagirdzhanova G."/>
        </authorList>
    </citation>
    <scope>NUCLEOTIDE SEQUENCE</scope>
</reference>
<feature type="region of interest" description="Disordered" evidence="1">
    <location>
        <begin position="272"/>
        <end position="339"/>
    </location>
</feature>
<keyword evidence="4" id="KW-1185">Reference proteome</keyword>
<feature type="domain" description="Telomeric single stranded DNA binding POT1/Cdc13" evidence="2">
    <location>
        <begin position="1285"/>
        <end position="1418"/>
    </location>
</feature>
<protein>
    <recommendedName>
        <fullName evidence="2">Telomeric single stranded DNA binding POT1/Cdc13 domain-containing protein</fullName>
    </recommendedName>
</protein>
<evidence type="ECO:0000313" key="4">
    <source>
        <dbReference type="Proteomes" id="UP000664521"/>
    </source>
</evidence>
<feature type="compositionally biased region" description="Polar residues" evidence="1">
    <location>
        <begin position="1115"/>
        <end position="1136"/>
    </location>
</feature>
<dbReference type="OrthoDB" id="5363079at2759"/>
<dbReference type="GO" id="GO:0000781">
    <property type="term" value="C:chromosome, telomeric region"/>
    <property type="evidence" value="ECO:0007669"/>
    <property type="project" value="InterPro"/>
</dbReference>
<feature type="region of interest" description="Disordered" evidence="1">
    <location>
        <begin position="775"/>
        <end position="806"/>
    </location>
</feature>
<name>A0A8H3IFB4_9LECA</name>
<dbReference type="SUPFAM" id="SSF50249">
    <property type="entry name" value="Nucleic acid-binding proteins"/>
    <property type="match status" value="1"/>
</dbReference>
<proteinExistence type="predicted"/>
<feature type="compositionally biased region" description="Polar residues" evidence="1">
    <location>
        <begin position="379"/>
        <end position="405"/>
    </location>
</feature>
<dbReference type="EMBL" id="CAJPDS010000018">
    <property type="protein sequence ID" value="CAF9916433.1"/>
    <property type="molecule type" value="Genomic_DNA"/>
</dbReference>
<evidence type="ECO:0000259" key="2">
    <source>
        <dbReference type="SMART" id="SM00976"/>
    </source>
</evidence>
<feature type="compositionally biased region" description="Basic and acidic residues" evidence="1">
    <location>
        <begin position="302"/>
        <end position="312"/>
    </location>
</feature>
<sequence>MAPFEQPPWANSIPIALLRPSQQLDGRSIKGKVALIWPYSPSQRSFSLLLVEPDFRLRRQNGQVKVHLTGSSARTLAKSGVKSGDCIQLSLEGVSWARDDSRDKTPGRGIEWELQFGERLLLQLRQDEGNPVILDLDYPIASPQSQASLTTALDSPRSPDSIVPAKSIDRLDRDPQEWVSPAFLKRKKLSSTPFVNFIYDPFEYGHDYRGTSPSKRIKFGRKSGEWRFADQSPSPPAEADIGIVTDCGVPQKVVRQKAVVEDPPAIQAELQSHSGLTTKEKPPVAVIPSGSVVTYNEETAQSDERPSRKPNGDDSAVSDKSSEVPSSQNVLPNVDFESKERMLPIQDTYDQETVSESSPIADPGVELVTDILYGGKNAASENTSPAKHNSTLSPVQVQSSLDQASRSTSLFSDKLEMSEHNLTVQNSNTGSEIIQNELAGDEPFFKSAYVPSQAGDSFDISSEDEMVEILSDDAIDDQRHNDSSIYSTHKVNLPPTEFMPPSPSSFGHNYEYSGFSRARRHARSVSNSMNQADEMATAIAQNTSSNQIGASIGDSDDGLSSKELKIEDEIQGAGLEQVLIVPAIANTQPMVDAEEQLPKTPTRSALPLGECNKTKLSFSGNLDFIEDTAARQGQDVVHNLLDMSSERGATRENKLPVQEDHEIPQSDVDDQAKNNETCLSNDNNAPGQRVNVALSPKLTSIDNEETSKKNRVSVDGNALIESAESVSSDNRSGAEFVEIIDIDEYKAVELPEEKIDLAQSVEGDYWSDEELQYQSGLRSGSEDDEFSSGDERGSFANEYEDDDMRDEDDALVPNTFEQSGQSQYLRSDVKTPYIEIIDLESDDDIESTEPFGDDPNIPQASCAVPDIEGLSNTKAVLSLDGDDHRGAIELARQENWHQPQAGSDMVAPEHTQELVEPLSKPRGEVQDTYSEDAALSDTDSSEFLLATQVEGKTQFLQRFTEGSQDLSNVAQDLPASADLDIEVKGQQISKGKSQVQQGEGYSMILSDSSAHEEKIVIRGNNDLVEPMHSQDQDFSSPPLQYDELPDTQPSNTFEQTNNNMLIDDEAYDARTALNVNSIEHEQEMPKHNGNDLDEQGAVEYQSKALLDRFTMRSQLLTPNESQSTTVKPEPSSISKVSQDEHNTLLTPSLTQRTSDILAPITPMPRRPTLIEKLKEMRSISARKRQASLSDELLTGVSPWFGEVKSNHLRPLSDQESLPSAEEETGRDGDVSSEAEQSELDREPSLPIHRAVTPPLLSSVFTRLPSSSPPAHPEPEHGFRTSLSYFAPLSTLRSHYNSATSVLALVIASTVVSRAAAGPKDYHMTLYVTDPSSSSPPSVTSARIFRPSKFPFPEARQGDAILLRNFRVVSYRKQLGLLSTDSSAWAVFRRGEEPQIRGPPVEFGAEEMGFARGHWDWWGTVQQDKYINAVPEAKAQRQGREVRSGKGRSSIVRHELRDGTTYVDRPKLENTAMHELRDGTQWSDSKL</sequence>
<dbReference type="GO" id="GO:0003677">
    <property type="term" value="F:DNA binding"/>
    <property type="evidence" value="ECO:0007669"/>
    <property type="project" value="InterPro"/>
</dbReference>
<dbReference type="Proteomes" id="UP000664521">
    <property type="component" value="Unassembled WGS sequence"/>
</dbReference>
<feature type="region of interest" description="Disordered" evidence="1">
    <location>
        <begin position="378"/>
        <end position="405"/>
    </location>
</feature>
<dbReference type="CDD" id="cd04497">
    <property type="entry name" value="hPOT1_OB1_like"/>
    <property type="match status" value="1"/>
</dbReference>
<evidence type="ECO:0000256" key="1">
    <source>
        <dbReference type="SAM" id="MobiDB-lite"/>
    </source>
</evidence>
<dbReference type="InterPro" id="IPR011564">
    <property type="entry name" value="Telomer_end-bd_POT1/Cdc13"/>
</dbReference>
<dbReference type="GO" id="GO:0000723">
    <property type="term" value="P:telomere maintenance"/>
    <property type="evidence" value="ECO:0007669"/>
    <property type="project" value="InterPro"/>
</dbReference>
<comment type="caution">
    <text evidence="3">The sequence shown here is derived from an EMBL/GenBank/DDBJ whole genome shotgun (WGS) entry which is preliminary data.</text>
</comment>
<gene>
    <name evidence="3" type="ORF">HETSPECPRED_002908</name>
</gene>
<evidence type="ECO:0000313" key="3">
    <source>
        <dbReference type="EMBL" id="CAF9916433.1"/>
    </source>
</evidence>